<dbReference type="InterPro" id="IPR052171">
    <property type="entry name" value="NHEJ_LigD"/>
</dbReference>
<dbReference type="NCBIfam" id="TIGR02778">
    <property type="entry name" value="ligD_pol"/>
    <property type="match status" value="1"/>
</dbReference>
<dbReference type="PANTHER" id="PTHR42705:SF2">
    <property type="entry name" value="BIFUNCTIONAL NON-HOMOLOGOUS END JOINING PROTEIN LIGD"/>
    <property type="match status" value="1"/>
</dbReference>
<name>A0A0E4GFG2_9FIRM</name>
<dbReference type="RefSeq" id="WP_046500008.1">
    <property type="nucleotide sequence ID" value="NZ_CGIH01000051.1"/>
</dbReference>
<protein>
    <submittedName>
        <fullName evidence="2">DNA polymerase LigD, polymerase domain</fullName>
    </submittedName>
</protein>
<dbReference type="InterPro" id="IPR014145">
    <property type="entry name" value="LigD_pol_dom"/>
</dbReference>
<feature type="domain" description="DNA ligase D polymerase" evidence="1">
    <location>
        <begin position="30"/>
        <end position="281"/>
    </location>
</feature>
<dbReference type="CDD" id="cd04865">
    <property type="entry name" value="LigD_Pol_like_2"/>
    <property type="match status" value="1"/>
</dbReference>
<dbReference type="OrthoDB" id="9802472at2"/>
<dbReference type="PANTHER" id="PTHR42705">
    <property type="entry name" value="BIFUNCTIONAL NON-HOMOLOGOUS END JOINING PROTEIN LIGD"/>
    <property type="match status" value="1"/>
</dbReference>
<dbReference type="STRING" id="690567.2709"/>
<keyword evidence="3" id="KW-1185">Reference proteome</keyword>
<dbReference type="EMBL" id="CGIH01000051">
    <property type="protein sequence ID" value="CFY09215.1"/>
    <property type="molecule type" value="Genomic_DNA"/>
</dbReference>
<dbReference type="AlphaFoldDB" id="A0A0E4GFG2"/>
<dbReference type="Proteomes" id="UP000045545">
    <property type="component" value="Unassembled WGS sequence"/>
</dbReference>
<proteinExistence type="predicted"/>
<evidence type="ECO:0000259" key="1">
    <source>
        <dbReference type="Pfam" id="PF21686"/>
    </source>
</evidence>
<evidence type="ECO:0000313" key="3">
    <source>
        <dbReference type="Proteomes" id="UP000045545"/>
    </source>
</evidence>
<gene>
    <name evidence="2" type="ORF">2709</name>
</gene>
<dbReference type="Gene3D" id="3.90.920.10">
    <property type="entry name" value="DNA primase, PRIM domain"/>
    <property type="match status" value="1"/>
</dbReference>
<accession>A0A0E4GFG2</accession>
<dbReference type="Pfam" id="PF21686">
    <property type="entry name" value="LigD_Prim-Pol"/>
    <property type="match status" value="1"/>
</dbReference>
<sequence length="299" mass="34177">MSKSSQILLEGRRLKLSNLDKVLWPGEGYTKGELIHYYAEISSYILPHLNQRPLVFTRYPDGINQKFFYQKNVPGYLPDWIQTFAWESGDKIINFMLAREKADLVWLGNQACIEVHPWLSCQASIQNPDYMVFDLDPSPDNSYPEIVVIALLIKQVLDELQLRAYIKTSGSAGLHIYVPLLPRYSYEEVRQTAGLIAGMVSTVRPDIATIERTVNKRGSKIYIDYMQNAIGQTICSPYSVRPREGAPISAPIRWEEIEEVSPDMFTIKNIFPRLSKQGDLFKSVLTDKQDLTKAMSYSN</sequence>
<organism evidence="2 3">
    <name type="scientific">Syntrophomonas zehnderi OL-4</name>
    <dbReference type="NCBI Taxonomy" id="690567"/>
    <lineage>
        <taxon>Bacteria</taxon>
        <taxon>Bacillati</taxon>
        <taxon>Bacillota</taxon>
        <taxon>Clostridia</taxon>
        <taxon>Eubacteriales</taxon>
        <taxon>Syntrophomonadaceae</taxon>
        <taxon>Syntrophomonas</taxon>
    </lineage>
</organism>
<evidence type="ECO:0000313" key="2">
    <source>
        <dbReference type="EMBL" id="CFY09215.1"/>
    </source>
</evidence>
<reference evidence="2 3" key="1">
    <citation type="submission" date="2015-03" db="EMBL/GenBank/DDBJ databases">
        <authorList>
            <person name="Murphy D."/>
        </authorList>
    </citation>
    <scope>NUCLEOTIDE SEQUENCE [LARGE SCALE GENOMIC DNA]</scope>
    <source>
        <strain evidence="2 3">OL-4</strain>
    </source>
</reference>